<organism evidence="2 3">
    <name type="scientific">Panagrolaimus davidi</name>
    <dbReference type="NCBI Taxonomy" id="227884"/>
    <lineage>
        <taxon>Eukaryota</taxon>
        <taxon>Metazoa</taxon>
        <taxon>Ecdysozoa</taxon>
        <taxon>Nematoda</taxon>
        <taxon>Chromadorea</taxon>
        <taxon>Rhabditida</taxon>
        <taxon>Tylenchina</taxon>
        <taxon>Panagrolaimomorpha</taxon>
        <taxon>Panagrolaimoidea</taxon>
        <taxon>Panagrolaimidae</taxon>
        <taxon>Panagrolaimus</taxon>
    </lineage>
</organism>
<feature type="compositionally biased region" description="Pro residues" evidence="1">
    <location>
        <begin position="1"/>
        <end position="13"/>
    </location>
</feature>
<evidence type="ECO:0000313" key="2">
    <source>
        <dbReference type="Proteomes" id="UP000887578"/>
    </source>
</evidence>
<dbReference type="Proteomes" id="UP000887578">
    <property type="component" value="Unplaced"/>
</dbReference>
<reference evidence="3" key="1">
    <citation type="submission" date="2022-11" db="UniProtKB">
        <authorList>
            <consortium name="WormBaseParasite"/>
        </authorList>
    </citation>
    <scope>IDENTIFICATION</scope>
</reference>
<evidence type="ECO:0000313" key="3">
    <source>
        <dbReference type="WBParaSite" id="PDA_v2.g14793.t1"/>
    </source>
</evidence>
<accession>A0A914PJ47</accession>
<feature type="region of interest" description="Disordered" evidence="1">
    <location>
        <begin position="1"/>
        <end position="79"/>
    </location>
</feature>
<dbReference type="WBParaSite" id="PDA_v2.g14793.t1">
    <property type="protein sequence ID" value="PDA_v2.g14793.t1"/>
    <property type="gene ID" value="PDA_v2.g14793"/>
</dbReference>
<proteinExistence type="predicted"/>
<keyword evidence="2" id="KW-1185">Reference proteome</keyword>
<evidence type="ECO:0000256" key="1">
    <source>
        <dbReference type="SAM" id="MobiDB-lite"/>
    </source>
</evidence>
<feature type="compositionally biased region" description="Low complexity" evidence="1">
    <location>
        <begin position="14"/>
        <end position="38"/>
    </location>
</feature>
<dbReference type="AlphaFoldDB" id="A0A914PJ47"/>
<feature type="compositionally biased region" description="Polar residues" evidence="1">
    <location>
        <begin position="46"/>
        <end position="66"/>
    </location>
</feature>
<sequence>MYPNPYYYPPPPQQQQQPYDPTRPSQYYPPSNYPQSAPELPPRSDPTPTSSQPFYNWLTDRNPSNMHKTEDILFRPQPS</sequence>
<protein>
    <submittedName>
        <fullName evidence="3">Uncharacterized protein</fullName>
    </submittedName>
</protein>
<name>A0A914PJ47_9BILA</name>